<evidence type="ECO:0000313" key="1">
    <source>
        <dbReference type="EMBL" id="RLY01142.1"/>
    </source>
</evidence>
<dbReference type="AlphaFoldDB" id="A0A3L9DPX7"/>
<dbReference type="PANTHER" id="PTHR48098">
    <property type="entry name" value="ENTEROCHELIN ESTERASE-RELATED"/>
    <property type="match status" value="1"/>
</dbReference>
<dbReference type="EMBL" id="RCVM01000034">
    <property type="protein sequence ID" value="RLY01142.1"/>
    <property type="molecule type" value="Genomic_DNA"/>
</dbReference>
<dbReference type="RefSeq" id="WP_121836439.1">
    <property type="nucleotide sequence ID" value="NZ_CP163513.1"/>
</dbReference>
<reference evidence="1 2" key="1">
    <citation type="submission" date="2018-10" db="EMBL/GenBank/DDBJ databases">
        <title>Streptococcus hillyeri sp. nov., isolated from equine tracheal sample.</title>
        <authorList>
            <person name="Macfadyen A.C."/>
            <person name="Waller A."/>
            <person name="Paterson G.K."/>
        </authorList>
    </citation>
    <scope>NUCLEOTIDE SEQUENCE [LARGE SCALE GENOMIC DNA]</scope>
    <source>
        <strain evidence="1 2">28462</strain>
    </source>
</reference>
<dbReference type="Pfam" id="PF00756">
    <property type="entry name" value="Esterase"/>
    <property type="match status" value="1"/>
</dbReference>
<evidence type="ECO:0000313" key="2">
    <source>
        <dbReference type="Proteomes" id="UP000279194"/>
    </source>
</evidence>
<comment type="caution">
    <text evidence="1">The sequence shown here is derived from an EMBL/GenBank/DDBJ whole genome shotgun (WGS) entry which is preliminary data.</text>
</comment>
<dbReference type="InterPro" id="IPR000801">
    <property type="entry name" value="Esterase-like"/>
</dbReference>
<accession>A0A3L9DPX7</accession>
<sequence length="254" mass="29135">MAFMKIEYSSEVLKQDRQVTVIYPECGVGEDIPVLYLLHGMNGNENSWNNHSNVQRLVKKTNLIVVMPNCDNGWYTNTASGMAYYDAIAIELPQVLRRFFPNMTTKRDKTFIAGLSMGGYGALKIALTTNQFSWAGSFSGALFTDETILEHTTENETPYWTGIFGPLTAKNLSRHSLTYHAKVFDGQTNLYAWCGQEDFLFEANEKAVADLKKMGITIDYRKSHGTHEWYYWEKQIEIFLEMLPIDYVKEERLS</sequence>
<organism evidence="1 2">
    <name type="scientific">Streptococcus hillyeri</name>
    <dbReference type="NCBI Taxonomy" id="2282420"/>
    <lineage>
        <taxon>Bacteria</taxon>
        <taxon>Bacillati</taxon>
        <taxon>Bacillota</taxon>
        <taxon>Bacilli</taxon>
        <taxon>Lactobacillales</taxon>
        <taxon>Streptococcaceae</taxon>
        <taxon>Streptococcus</taxon>
    </lineage>
</organism>
<dbReference type="OrthoDB" id="9803578at2"/>
<keyword evidence="2" id="KW-1185">Reference proteome</keyword>
<protein>
    <submittedName>
        <fullName evidence="1">Esterase family protein</fullName>
    </submittedName>
</protein>
<dbReference type="Gene3D" id="3.40.50.1820">
    <property type="entry name" value="alpha/beta hydrolase"/>
    <property type="match status" value="1"/>
</dbReference>
<dbReference type="Proteomes" id="UP000279194">
    <property type="component" value="Unassembled WGS sequence"/>
</dbReference>
<name>A0A3L9DPX7_9STRE</name>
<dbReference type="InterPro" id="IPR050583">
    <property type="entry name" value="Mycobacterial_A85_antigen"/>
</dbReference>
<dbReference type="GO" id="GO:0016747">
    <property type="term" value="F:acyltransferase activity, transferring groups other than amino-acyl groups"/>
    <property type="evidence" value="ECO:0007669"/>
    <property type="project" value="TreeGrafter"/>
</dbReference>
<proteinExistence type="predicted"/>
<gene>
    <name evidence="1" type="ORF">EAF07_10210</name>
</gene>
<dbReference type="InterPro" id="IPR029058">
    <property type="entry name" value="AB_hydrolase_fold"/>
</dbReference>
<dbReference type="PANTHER" id="PTHR48098:SF1">
    <property type="entry name" value="DIACYLGLYCEROL ACYLTRANSFERASE_MYCOLYLTRANSFERASE AG85A"/>
    <property type="match status" value="1"/>
</dbReference>
<dbReference type="SUPFAM" id="SSF53474">
    <property type="entry name" value="alpha/beta-Hydrolases"/>
    <property type="match status" value="1"/>
</dbReference>